<evidence type="ECO:0000313" key="12">
    <source>
        <dbReference type="Proteomes" id="UP000199159"/>
    </source>
</evidence>
<reference evidence="12" key="1">
    <citation type="submission" date="2016-10" db="EMBL/GenBank/DDBJ databases">
        <authorList>
            <person name="Varghese N."/>
            <person name="Submissions S."/>
        </authorList>
    </citation>
    <scope>NUCLEOTIDE SEQUENCE [LARGE SCALE GENOMIC DNA]</scope>
    <source>
        <strain evidence="12">IBRC-M10078</strain>
    </source>
</reference>
<evidence type="ECO:0000256" key="9">
    <source>
        <dbReference type="RuleBase" id="RU004474"/>
    </source>
</evidence>
<evidence type="ECO:0000256" key="5">
    <source>
        <dbReference type="ARBA" id="ARBA00022857"/>
    </source>
</evidence>
<dbReference type="PANTHER" id="PTHR48069:SF3">
    <property type="entry name" value="DIHYDROFOLATE REDUCTASE"/>
    <property type="match status" value="1"/>
</dbReference>
<keyword evidence="5 8" id="KW-0521">NADP</keyword>
<gene>
    <name evidence="11" type="ORF">SAMN05216565_10419</name>
</gene>
<dbReference type="FunFam" id="3.40.430.10:FF:000001">
    <property type="entry name" value="Dihydrofolate reductase"/>
    <property type="match status" value="1"/>
</dbReference>
<dbReference type="PROSITE" id="PS51330">
    <property type="entry name" value="DHFR_2"/>
    <property type="match status" value="1"/>
</dbReference>
<dbReference type="EMBL" id="FNJU01000004">
    <property type="protein sequence ID" value="SDP58856.1"/>
    <property type="molecule type" value="Genomic_DNA"/>
</dbReference>
<sequence length="190" mass="22543">MKVSLIVAMDKNRVIGKENDIPWRIPKDWEFVKNTTIGQPIILGRKNLESIGRALPHRRNIVLTRDKNYNFEGCEIVHSVEDVFKICNNEKEIFIFGGEQIYKMFLPYVEKMYITKIHHEFEGDTFFPEVNFNEWDQVSVEKGIKDEKNPYNYYFHVYERKLLSYHERTQISFIFCGEVLIHGGLTEAMI</sequence>
<protein>
    <recommendedName>
        <fullName evidence="3 8">Dihydrofolate reductase</fullName>
        <ecNumber evidence="3 8">1.5.1.3</ecNumber>
    </recommendedName>
</protein>
<dbReference type="GO" id="GO:0046654">
    <property type="term" value="P:tetrahydrofolate biosynthetic process"/>
    <property type="evidence" value="ECO:0007669"/>
    <property type="project" value="UniProtKB-UniPathway"/>
</dbReference>
<evidence type="ECO:0000256" key="3">
    <source>
        <dbReference type="ARBA" id="ARBA00012856"/>
    </source>
</evidence>
<proteinExistence type="inferred from homology"/>
<dbReference type="AlphaFoldDB" id="A0A1H0TZ66"/>
<dbReference type="EC" id="1.5.1.3" evidence="3 8"/>
<comment type="similarity">
    <text evidence="2 8 9">Belongs to the dihydrofolate reductase family.</text>
</comment>
<dbReference type="CDD" id="cd00209">
    <property type="entry name" value="DHFR"/>
    <property type="match status" value="1"/>
</dbReference>
<dbReference type="PRINTS" id="PR00070">
    <property type="entry name" value="DHFR"/>
</dbReference>
<dbReference type="PIRSF" id="PIRSF000194">
    <property type="entry name" value="DHFR"/>
    <property type="match status" value="1"/>
</dbReference>
<evidence type="ECO:0000256" key="8">
    <source>
        <dbReference type="PIRNR" id="PIRNR000194"/>
    </source>
</evidence>
<dbReference type="OrthoDB" id="9804315at2"/>
<comment type="pathway">
    <text evidence="1 8">Cofactor biosynthesis; tetrahydrofolate biosynthesis; 5,6,7,8-tetrahydrofolate from 7,8-dihydrofolate: step 1/1.</text>
</comment>
<comment type="function">
    <text evidence="7 8">Key enzyme in folate metabolism. Catalyzes an essential reaction for de novo glycine and purine synthesis, and for DNA precursor synthesis.</text>
</comment>
<feature type="domain" description="DHFR" evidence="10">
    <location>
        <begin position="2"/>
        <end position="160"/>
    </location>
</feature>
<dbReference type="STRING" id="930152.SAMN05216565_10419"/>
<evidence type="ECO:0000259" key="10">
    <source>
        <dbReference type="PROSITE" id="PS51330"/>
    </source>
</evidence>
<dbReference type="InterPro" id="IPR017925">
    <property type="entry name" value="DHFR_CS"/>
</dbReference>
<dbReference type="GO" id="GO:0006730">
    <property type="term" value="P:one-carbon metabolic process"/>
    <property type="evidence" value="ECO:0007669"/>
    <property type="project" value="UniProtKB-KW"/>
</dbReference>
<keyword evidence="4 8" id="KW-0554">One-carbon metabolism</keyword>
<evidence type="ECO:0000256" key="6">
    <source>
        <dbReference type="ARBA" id="ARBA00023002"/>
    </source>
</evidence>
<dbReference type="InterPro" id="IPR024072">
    <property type="entry name" value="DHFR-like_dom_sf"/>
</dbReference>
<dbReference type="Proteomes" id="UP000199159">
    <property type="component" value="Unassembled WGS sequence"/>
</dbReference>
<dbReference type="UniPathway" id="UPA00077">
    <property type="reaction ID" value="UER00158"/>
</dbReference>
<evidence type="ECO:0000256" key="7">
    <source>
        <dbReference type="ARBA" id="ARBA00025067"/>
    </source>
</evidence>
<evidence type="ECO:0000256" key="2">
    <source>
        <dbReference type="ARBA" id="ARBA00009539"/>
    </source>
</evidence>
<dbReference type="InterPro" id="IPR001796">
    <property type="entry name" value="DHFR_dom"/>
</dbReference>
<evidence type="ECO:0000256" key="4">
    <source>
        <dbReference type="ARBA" id="ARBA00022563"/>
    </source>
</evidence>
<name>A0A1H0TZ66_9BACI</name>
<dbReference type="PANTHER" id="PTHR48069">
    <property type="entry name" value="DIHYDROFOLATE REDUCTASE"/>
    <property type="match status" value="1"/>
</dbReference>
<dbReference type="GO" id="GO:0046452">
    <property type="term" value="P:dihydrofolate metabolic process"/>
    <property type="evidence" value="ECO:0007669"/>
    <property type="project" value="TreeGrafter"/>
</dbReference>
<dbReference type="Pfam" id="PF00186">
    <property type="entry name" value="DHFR_1"/>
    <property type="match status" value="1"/>
</dbReference>
<comment type="catalytic activity">
    <reaction evidence="8">
        <text>(6S)-5,6,7,8-tetrahydrofolate + NADP(+) = 7,8-dihydrofolate + NADPH + H(+)</text>
        <dbReference type="Rhea" id="RHEA:15009"/>
        <dbReference type="ChEBI" id="CHEBI:15378"/>
        <dbReference type="ChEBI" id="CHEBI:57451"/>
        <dbReference type="ChEBI" id="CHEBI:57453"/>
        <dbReference type="ChEBI" id="CHEBI:57783"/>
        <dbReference type="ChEBI" id="CHEBI:58349"/>
        <dbReference type="EC" id="1.5.1.3"/>
    </reaction>
</comment>
<dbReference type="GO" id="GO:0005829">
    <property type="term" value="C:cytosol"/>
    <property type="evidence" value="ECO:0007669"/>
    <property type="project" value="TreeGrafter"/>
</dbReference>
<dbReference type="InterPro" id="IPR012259">
    <property type="entry name" value="DHFR"/>
</dbReference>
<dbReference type="GO" id="GO:0070401">
    <property type="term" value="F:NADP+ binding"/>
    <property type="evidence" value="ECO:0007669"/>
    <property type="project" value="UniProtKB-ARBA"/>
</dbReference>
<dbReference type="GO" id="GO:0046655">
    <property type="term" value="P:folic acid metabolic process"/>
    <property type="evidence" value="ECO:0007669"/>
    <property type="project" value="TreeGrafter"/>
</dbReference>
<dbReference type="NCBIfam" id="NF000332">
    <property type="entry name" value="trim_DfrDGK"/>
    <property type="match status" value="1"/>
</dbReference>
<evidence type="ECO:0000256" key="1">
    <source>
        <dbReference type="ARBA" id="ARBA00004903"/>
    </source>
</evidence>
<evidence type="ECO:0000313" key="11">
    <source>
        <dbReference type="EMBL" id="SDP58856.1"/>
    </source>
</evidence>
<dbReference type="Gene3D" id="3.40.430.10">
    <property type="entry name" value="Dihydrofolate Reductase, subunit A"/>
    <property type="match status" value="1"/>
</dbReference>
<dbReference type="GO" id="GO:0004146">
    <property type="term" value="F:dihydrofolate reductase activity"/>
    <property type="evidence" value="ECO:0007669"/>
    <property type="project" value="UniProtKB-EC"/>
</dbReference>
<keyword evidence="12" id="KW-1185">Reference proteome</keyword>
<organism evidence="11 12">
    <name type="scientific">Litchfieldia salsa</name>
    <dbReference type="NCBI Taxonomy" id="930152"/>
    <lineage>
        <taxon>Bacteria</taxon>
        <taxon>Bacillati</taxon>
        <taxon>Bacillota</taxon>
        <taxon>Bacilli</taxon>
        <taxon>Bacillales</taxon>
        <taxon>Bacillaceae</taxon>
        <taxon>Litchfieldia</taxon>
    </lineage>
</organism>
<accession>A0A1H0TZ66</accession>
<dbReference type="SUPFAM" id="SSF53597">
    <property type="entry name" value="Dihydrofolate reductase-like"/>
    <property type="match status" value="1"/>
</dbReference>
<keyword evidence="6 8" id="KW-0560">Oxidoreductase</keyword>
<dbReference type="PROSITE" id="PS00075">
    <property type="entry name" value="DHFR_1"/>
    <property type="match status" value="1"/>
</dbReference>